<reference evidence="1" key="1">
    <citation type="submission" date="2023-03" db="EMBL/GenBank/DDBJ databases">
        <title>Massive genome expansion in bonnet fungi (Mycena s.s.) driven by repeated elements and novel gene families across ecological guilds.</title>
        <authorList>
            <consortium name="Lawrence Berkeley National Laboratory"/>
            <person name="Harder C.B."/>
            <person name="Miyauchi S."/>
            <person name="Viragh M."/>
            <person name="Kuo A."/>
            <person name="Thoen E."/>
            <person name="Andreopoulos B."/>
            <person name="Lu D."/>
            <person name="Skrede I."/>
            <person name="Drula E."/>
            <person name="Henrissat B."/>
            <person name="Morin E."/>
            <person name="Kohler A."/>
            <person name="Barry K."/>
            <person name="LaButti K."/>
            <person name="Morin E."/>
            <person name="Salamov A."/>
            <person name="Lipzen A."/>
            <person name="Mereny Z."/>
            <person name="Hegedus B."/>
            <person name="Baldrian P."/>
            <person name="Stursova M."/>
            <person name="Weitz H."/>
            <person name="Taylor A."/>
            <person name="Grigoriev I.V."/>
            <person name="Nagy L.G."/>
            <person name="Martin F."/>
            <person name="Kauserud H."/>
        </authorList>
    </citation>
    <scope>NUCLEOTIDE SEQUENCE</scope>
    <source>
        <strain evidence="1">CBHHK173m</strain>
    </source>
</reference>
<dbReference type="EMBL" id="JARJCN010000004">
    <property type="protein sequence ID" value="KAJ7101231.1"/>
    <property type="molecule type" value="Genomic_DNA"/>
</dbReference>
<keyword evidence="2" id="KW-1185">Reference proteome</keyword>
<protein>
    <submittedName>
        <fullName evidence="1">Uncharacterized protein</fullName>
    </submittedName>
</protein>
<sequence>MPSKKPASSILYGTGGERVLPSSVPCSLSSRSPKLILDAHGRIIAILLGRPEDPDWDAVVDDAHRAMRRAYRAGLASDAFRAKDVKHRRGDFAVLASGVSFGGGQKRPGNLVHSIKQQKLINYLLRNKSIRRLAGFQSSGFARYAPKLWRYYVDTLRLLYEHHDGLQHNFSNSVFPAMTCNLGPDVVTDEHADFNNLVHGLCGVTSGGRFNHKTGGHIYMKQIKLTIDFPSGASILLPSAFIDHGNTPIEGGESRISLAQYAAGGLFRWVKYGFRSAKSVLGSAGGAQLVASYDGVPGSRWQWAMGLFSKPDELEADRRAALGTAYI</sequence>
<proteinExistence type="predicted"/>
<evidence type="ECO:0000313" key="2">
    <source>
        <dbReference type="Proteomes" id="UP001222325"/>
    </source>
</evidence>
<dbReference type="Proteomes" id="UP001222325">
    <property type="component" value="Unassembled WGS sequence"/>
</dbReference>
<evidence type="ECO:0000313" key="1">
    <source>
        <dbReference type="EMBL" id="KAJ7101231.1"/>
    </source>
</evidence>
<accession>A0AAD6Y0J7</accession>
<name>A0AAD6Y0J7_9AGAR</name>
<comment type="caution">
    <text evidence="1">The sequence shown here is derived from an EMBL/GenBank/DDBJ whole genome shotgun (WGS) entry which is preliminary data.</text>
</comment>
<dbReference type="Gene3D" id="3.60.130.30">
    <property type="match status" value="1"/>
</dbReference>
<gene>
    <name evidence="1" type="ORF">B0H15DRAFT_769360</name>
</gene>
<dbReference type="AlphaFoldDB" id="A0AAD6Y0J7"/>
<organism evidence="1 2">
    <name type="scientific">Mycena belliarum</name>
    <dbReference type="NCBI Taxonomy" id="1033014"/>
    <lineage>
        <taxon>Eukaryota</taxon>
        <taxon>Fungi</taxon>
        <taxon>Dikarya</taxon>
        <taxon>Basidiomycota</taxon>
        <taxon>Agaricomycotina</taxon>
        <taxon>Agaricomycetes</taxon>
        <taxon>Agaricomycetidae</taxon>
        <taxon>Agaricales</taxon>
        <taxon>Marasmiineae</taxon>
        <taxon>Mycenaceae</taxon>
        <taxon>Mycena</taxon>
    </lineage>
</organism>